<gene>
    <name evidence="1" type="ORF">B0J11DRAFT_602274</name>
</gene>
<dbReference type="Proteomes" id="UP000700596">
    <property type="component" value="Unassembled WGS sequence"/>
</dbReference>
<accession>A0A9P9IT08</accession>
<sequence>MPVITPSIVAKIHQLEELPCQGFTQPVQRAWGWWPVQKPSQKSRPAYVTEVVARMDDLGQFKDTFNMDTNAFHLQNRSPFWVPYTTSNWIVPICTVERKKKIEILLNNFREKYEECCKYSIKYVKKYNYHHKQEWEKAEKAGILSTFSFHQDLVTKNLCISQQTAEGSMEQAYLGLHRCLDGFGFEDQQNQGGRSGSDKNRKDWGWILEEVRKCDFLRAEYEMRVKRPSGAFWNSMECCYGVFPDYRPQGTEKKITRWRWQLPWPCPWPQWT</sequence>
<comment type="caution">
    <text evidence="1">The sequence shown here is derived from an EMBL/GenBank/DDBJ whole genome shotgun (WGS) entry which is preliminary data.</text>
</comment>
<evidence type="ECO:0000313" key="1">
    <source>
        <dbReference type="EMBL" id="KAH7130055.1"/>
    </source>
</evidence>
<proteinExistence type="predicted"/>
<protein>
    <submittedName>
        <fullName evidence="1">Uncharacterized protein</fullName>
    </submittedName>
</protein>
<name>A0A9P9IT08_9PLEO</name>
<keyword evidence="2" id="KW-1185">Reference proteome</keyword>
<dbReference type="AlphaFoldDB" id="A0A9P9IT08"/>
<organism evidence="1 2">
    <name type="scientific">Dendryphion nanum</name>
    <dbReference type="NCBI Taxonomy" id="256645"/>
    <lineage>
        <taxon>Eukaryota</taxon>
        <taxon>Fungi</taxon>
        <taxon>Dikarya</taxon>
        <taxon>Ascomycota</taxon>
        <taxon>Pezizomycotina</taxon>
        <taxon>Dothideomycetes</taxon>
        <taxon>Pleosporomycetidae</taxon>
        <taxon>Pleosporales</taxon>
        <taxon>Torulaceae</taxon>
        <taxon>Dendryphion</taxon>
    </lineage>
</organism>
<evidence type="ECO:0000313" key="2">
    <source>
        <dbReference type="Proteomes" id="UP000700596"/>
    </source>
</evidence>
<dbReference type="EMBL" id="JAGMWT010000004">
    <property type="protein sequence ID" value="KAH7130055.1"/>
    <property type="molecule type" value="Genomic_DNA"/>
</dbReference>
<reference evidence="1" key="1">
    <citation type="journal article" date="2021" name="Nat. Commun.">
        <title>Genetic determinants of endophytism in the Arabidopsis root mycobiome.</title>
        <authorList>
            <person name="Mesny F."/>
            <person name="Miyauchi S."/>
            <person name="Thiergart T."/>
            <person name="Pickel B."/>
            <person name="Atanasova L."/>
            <person name="Karlsson M."/>
            <person name="Huettel B."/>
            <person name="Barry K.W."/>
            <person name="Haridas S."/>
            <person name="Chen C."/>
            <person name="Bauer D."/>
            <person name="Andreopoulos W."/>
            <person name="Pangilinan J."/>
            <person name="LaButti K."/>
            <person name="Riley R."/>
            <person name="Lipzen A."/>
            <person name="Clum A."/>
            <person name="Drula E."/>
            <person name="Henrissat B."/>
            <person name="Kohler A."/>
            <person name="Grigoriev I.V."/>
            <person name="Martin F.M."/>
            <person name="Hacquard S."/>
        </authorList>
    </citation>
    <scope>NUCLEOTIDE SEQUENCE</scope>
    <source>
        <strain evidence="1">MPI-CAGE-CH-0243</strain>
    </source>
</reference>